<evidence type="ECO:0000256" key="7">
    <source>
        <dbReference type="ARBA" id="ARBA00022989"/>
    </source>
</evidence>
<dbReference type="EnsemblProtists" id="EKX51163">
    <property type="protein sequence ID" value="EKX51163"/>
    <property type="gene ID" value="GUITHDRAFT_161631"/>
</dbReference>
<organism evidence="15">
    <name type="scientific">Guillardia theta (strain CCMP2712)</name>
    <name type="common">Cryptophyte</name>
    <dbReference type="NCBI Taxonomy" id="905079"/>
    <lineage>
        <taxon>Eukaryota</taxon>
        <taxon>Cryptophyceae</taxon>
        <taxon>Pyrenomonadales</taxon>
        <taxon>Geminigeraceae</taxon>
        <taxon>Guillardia</taxon>
    </lineage>
</organism>
<evidence type="ECO:0000256" key="11">
    <source>
        <dbReference type="SAM" id="MobiDB-lite"/>
    </source>
</evidence>
<dbReference type="eggNOG" id="KOG4390">
    <property type="taxonomic scope" value="Eukaryota"/>
</dbReference>
<feature type="domain" description="Potassium channel" evidence="14">
    <location>
        <begin position="2"/>
        <end position="83"/>
    </location>
</feature>
<feature type="compositionally biased region" description="Polar residues" evidence="11">
    <location>
        <begin position="184"/>
        <end position="198"/>
    </location>
</feature>
<feature type="region of interest" description="Disordered" evidence="11">
    <location>
        <begin position="171"/>
        <end position="212"/>
    </location>
</feature>
<evidence type="ECO:0000259" key="14">
    <source>
        <dbReference type="Pfam" id="PF07885"/>
    </source>
</evidence>
<dbReference type="EMBL" id="JH992976">
    <property type="protein sequence ID" value="EKX51163.1"/>
    <property type="molecule type" value="Genomic_DNA"/>
</dbReference>
<evidence type="ECO:0000256" key="13">
    <source>
        <dbReference type="SAM" id="SignalP"/>
    </source>
</evidence>
<dbReference type="RefSeq" id="XP_005838143.1">
    <property type="nucleotide sequence ID" value="XM_005838086.1"/>
</dbReference>
<proteinExistence type="predicted"/>
<evidence type="ECO:0000313" key="16">
    <source>
        <dbReference type="EnsemblProtists" id="EKX51163"/>
    </source>
</evidence>
<feature type="signal peptide" evidence="13">
    <location>
        <begin position="1"/>
        <end position="17"/>
    </location>
</feature>
<keyword evidence="10" id="KW-0407">Ion channel</keyword>
<dbReference type="PANTHER" id="PTHR11537:SF254">
    <property type="entry name" value="POTASSIUM VOLTAGE-GATED CHANNEL PROTEIN SHAB"/>
    <property type="match status" value="1"/>
</dbReference>
<keyword evidence="5" id="KW-0631">Potassium channel</keyword>
<dbReference type="STRING" id="905079.L1JSV2"/>
<keyword evidence="3" id="KW-0633">Potassium transport</keyword>
<dbReference type="GO" id="GO:0008076">
    <property type="term" value="C:voltage-gated potassium channel complex"/>
    <property type="evidence" value="ECO:0007669"/>
    <property type="project" value="InterPro"/>
</dbReference>
<evidence type="ECO:0000256" key="5">
    <source>
        <dbReference type="ARBA" id="ARBA00022826"/>
    </source>
</evidence>
<evidence type="ECO:0000256" key="12">
    <source>
        <dbReference type="SAM" id="Phobius"/>
    </source>
</evidence>
<evidence type="ECO:0000256" key="9">
    <source>
        <dbReference type="ARBA" id="ARBA00023136"/>
    </source>
</evidence>
<dbReference type="GO" id="GO:0005249">
    <property type="term" value="F:voltage-gated potassium channel activity"/>
    <property type="evidence" value="ECO:0007669"/>
    <property type="project" value="InterPro"/>
</dbReference>
<feature type="transmembrane region" description="Helical" evidence="12">
    <location>
        <begin position="60"/>
        <end position="80"/>
    </location>
</feature>
<dbReference type="FunFam" id="1.10.287.70:FF:000028">
    <property type="entry name" value="potassium voltage-gated channel subfamily D member 3"/>
    <property type="match status" value="1"/>
</dbReference>
<accession>L1JSV2</accession>
<dbReference type="InterPro" id="IPR013099">
    <property type="entry name" value="K_chnl_dom"/>
</dbReference>
<keyword evidence="13" id="KW-0732">Signal</keyword>
<dbReference type="PaxDb" id="55529-EKX51163"/>
<reference evidence="16" key="3">
    <citation type="submission" date="2016-03" db="UniProtKB">
        <authorList>
            <consortium name="EnsemblProtists"/>
        </authorList>
    </citation>
    <scope>IDENTIFICATION</scope>
</reference>
<dbReference type="PRINTS" id="PR00169">
    <property type="entry name" value="KCHANNEL"/>
</dbReference>
<evidence type="ECO:0000256" key="10">
    <source>
        <dbReference type="ARBA" id="ARBA00023303"/>
    </source>
</evidence>
<gene>
    <name evidence="15" type="ORF">GUITHDRAFT_161631</name>
</gene>
<evidence type="ECO:0000256" key="6">
    <source>
        <dbReference type="ARBA" id="ARBA00022958"/>
    </source>
</evidence>
<keyword evidence="7 12" id="KW-1133">Transmembrane helix</keyword>
<evidence type="ECO:0000256" key="8">
    <source>
        <dbReference type="ARBA" id="ARBA00023065"/>
    </source>
</evidence>
<feature type="chain" id="PRO_5008771714" description="Potassium channel domain-containing protein" evidence="13">
    <location>
        <begin position="18"/>
        <end position="212"/>
    </location>
</feature>
<dbReference type="Gene3D" id="1.10.287.70">
    <property type="match status" value="1"/>
</dbReference>
<keyword evidence="17" id="KW-1185">Reference proteome</keyword>
<keyword evidence="8" id="KW-0406">Ion transport</keyword>
<dbReference type="AlphaFoldDB" id="L1JSV2"/>
<evidence type="ECO:0000313" key="15">
    <source>
        <dbReference type="EMBL" id="EKX51163.1"/>
    </source>
</evidence>
<protein>
    <recommendedName>
        <fullName evidence="14">Potassium channel domain-containing protein</fullName>
    </recommendedName>
</protein>
<keyword evidence="9 12" id="KW-0472">Membrane</keyword>
<keyword evidence="2" id="KW-0813">Transport</keyword>
<sequence length="212" mass="23516">MVVFSLLFSALLYYSEMDNTSVYPHSDSFLSIPDTMWWAIVTITTVGFGDMVPQTGVGKLFGSICAILGVVMVALPISVISSTFNDIFREHSQLQKVRNRRLLKKKQLTRQLRAKFMSTRGREWTKGVSEKRSFRNSASFDLPWFRTSGSSTSASGNSISGAFDMIMESSRTPSAGQTPVLMARNSNNPPSPLHSGSTVPMPESNFVYERHG</sequence>
<dbReference type="InterPro" id="IPR028325">
    <property type="entry name" value="VG_K_chnl"/>
</dbReference>
<evidence type="ECO:0000256" key="2">
    <source>
        <dbReference type="ARBA" id="ARBA00022448"/>
    </source>
</evidence>
<reference evidence="17" key="2">
    <citation type="submission" date="2012-11" db="EMBL/GenBank/DDBJ databases">
        <authorList>
            <person name="Kuo A."/>
            <person name="Curtis B.A."/>
            <person name="Tanifuji G."/>
            <person name="Burki F."/>
            <person name="Gruber A."/>
            <person name="Irimia M."/>
            <person name="Maruyama S."/>
            <person name="Arias M.C."/>
            <person name="Ball S.G."/>
            <person name="Gile G.H."/>
            <person name="Hirakawa Y."/>
            <person name="Hopkins J.F."/>
            <person name="Rensing S.A."/>
            <person name="Schmutz J."/>
            <person name="Symeonidi A."/>
            <person name="Elias M."/>
            <person name="Eveleigh R.J."/>
            <person name="Herman E.K."/>
            <person name="Klute M.J."/>
            <person name="Nakayama T."/>
            <person name="Obornik M."/>
            <person name="Reyes-Prieto A."/>
            <person name="Armbrust E.V."/>
            <person name="Aves S.J."/>
            <person name="Beiko R.G."/>
            <person name="Coutinho P."/>
            <person name="Dacks J.B."/>
            <person name="Durnford D.G."/>
            <person name="Fast N.M."/>
            <person name="Green B.R."/>
            <person name="Grisdale C."/>
            <person name="Hempe F."/>
            <person name="Henrissat B."/>
            <person name="Hoppner M.P."/>
            <person name="Ishida K.-I."/>
            <person name="Kim E."/>
            <person name="Koreny L."/>
            <person name="Kroth P.G."/>
            <person name="Liu Y."/>
            <person name="Malik S.-B."/>
            <person name="Maier U.G."/>
            <person name="McRose D."/>
            <person name="Mock T."/>
            <person name="Neilson J.A."/>
            <person name="Onodera N.T."/>
            <person name="Poole A.M."/>
            <person name="Pritham E.J."/>
            <person name="Richards T.A."/>
            <person name="Rocap G."/>
            <person name="Roy S.W."/>
            <person name="Sarai C."/>
            <person name="Schaack S."/>
            <person name="Shirato S."/>
            <person name="Slamovits C.H."/>
            <person name="Spencer D.F."/>
            <person name="Suzuki S."/>
            <person name="Worden A.Z."/>
            <person name="Zauner S."/>
            <person name="Barry K."/>
            <person name="Bell C."/>
            <person name="Bharti A.K."/>
            <person name="Crow J.A."/>
            <person name="Grimwood J."/>
            <person name="Kramer R."/>
            <person name="Lindquist E."/>
            <person name="Lucas S."/>
            <person name="Salamov A."/>
            <person name="McFadden G.I."/>
            <person name="Lane C.E."/>
            <person name="Keeling P.J."/>
            <person name="Gray M.W."/>
            <person name="Grigoriev I.V."/>
            <person name="Archibald J.M."/>
        </authorList>
    </citation>
    <scope>NUCLEOTIDE SEQUENCE</scope>
    <source>
        <strain evidence="17">CCMP2712</strain>
    </source>
</reference>
<evidence type="ECO:0000256" key="3">
    <source>
        <dbReference type="ARBA" id="ARBA00022538"/>
    </source>
</evidence>
<dbReference type="Pfam" id="PF07885">
    <property type="entry name" value="Ion_trans_2"/>
    <property type="match status" value="1"/>
</dbReference>
<evidence type="ECO:0000313" key="17">
    <source>
        <dbReference type="Proteomes" id="UP000011087"/>
    </source>
</evidence>
<dbReference type="Proteomes" id="UP000011087">
    <property type="component" value="Unassembled WGS sequence"/>
</dbReference>
<dbReference type="OrthoDB" id="415460at2759"/>
<dbReference type="SUPFAM" id="SSF81324">
    <property type="entry name" value="Voltage-gated potassium channels"/>
    <property type="match status" value="1"/>
</dbReference>
<dbReference type="HOGENOM" id="CLU_1301745_0_0_1"/>
<keyword evidence="6" id="KW-0630">Potassium</keyword>
<evidence type="ECO:0000256" key="4">
    <source>
        <dbReference type="ARBA" id="ARBA00022692"/>
    </source>
</evidence>
<dbReference type="KEGG" id="gtt:GUITHDRAFT_161631"/>
<dbReference type="PANTHER" id="PTHR11537">
    <property type="entry name" value="VOLTAGE-GATED POTASSIUM CHANNEL"/>
    <property type="match status" value="1"/>
</dbReference>
<evidence type="ECO:0000256" key="1">
    <source>
        <dbReference type="ARBA" id="ARBA00004141"/>
    </source>
</evidence>
<comment type="subcellular location">
    <subcellularLocation>
        <location evidence="1">Membrane</location>
        <topology evidence="1">Multi-pass membrane protein</topology>
    </subcellularLocation>
</comment>
<keyword evidence="4 12" id="KW-0812">Transmembrane</keyword>
<dbReference type="GO" id="GO:0001508">
    <property type="term" value="P:action potential"/>
    <property type="evidence" value="ECO:0007669"/>
    <property type="project" value="TreeGrafter"/>
</dbReference>
<name>L1JSV2_GUITC</name>
<reference evidence="15 17" key="1">
    <citation type="journal article" date="2012" name="Nature">
        <title>Algal genomes reveal evolutionary mosaicism and the fate of nucleomorphs.</title>
        <authorList>
            <consortium name="DOE Joint Genome Institute"/>
            <person name="Curtis B.A."/>
            <person name="Tanifuji G."/>
            <person name="Burki F."/>
            <person name="Gruber A."/>
            <person name="Irimia M."/>
            <person name="Maruyama S."/>
            <person name="Arias M.C."/>
            <person name="Ball S.G."/>
            <person name="Gile G.H."/>
            <person name="Hirakawa Y."/>
            <person name="Hopkins J.F."/>
            <person name="Kuo A."/>
            <person name="Rensing S.A."/>
            <person name="Schmutz J."/>
            <person name="Symeonidi A."/>
            <person name="Elias M."/>
            <person name="Eveleigh R.J."/>
            <person name="Herman E.K."/>
            <person name="Klute M.J."/>
            <person name="Nakayama T."/>
            <person name="Obornik M."/>
            <person name="Reyes-Prieto A."/>
            <person name="Armbrust E.V."/>
            <person name="Aves S.J."/>
            <person name="Beiko R.G."/>
            <person name="Coutinho P."/>
            <person name="Dacks J.B."/>
            <person name="Durnford D.G."/>
            <person name="Fast N.M."/>
            <person name="Green B.R."/>
            <person name="Grisdale C.J."/>
            <person name="Hempel F."/>
            <person name="Henrissat B."/>
            <person name="Hoppner M.P."/>
            <person name="Ishida K."/>
            <person name="Kim E."/>
            <person name="Koreny L."/>
            <person name="Kroth P.G."/>
            <person name="Liu Y."/>
            <person name="Malik S.B."/>
            <person name="Maier U.G."/>
            <person name="McRose D."/>
            <person name="Mock T."/>
            <person name="Neilson J.A."/>
            <person name="Onodera N.T."/>
            <person name="Poole A.M."/>
            <person name="Pritham E.J."/>
            <person name="Richards T.A."/>
            <person name="Rocap G."/>
            <person name="Roy S.W."/>
            <person name="Sarai C."/>
            <person name="Schaack S."/>
            <person name="Shirato S."/>
            <person name="Slamovits C.H."/>
            <person name="Spencer D.F."/>
            <person name="Suzuki S."/>
            <person name="Worden A.Z."/>
            <person name="Zauner S."/>
            <person name="Barry K."/>
            <person name="Bell C."/>
            <person name="Bharti A.K."/>
            <person name="Crow J.A."/>
            <person name="Grimwood J."/>
            <person name="Kramer R."/>
            <person name="Lindquist E."/>
            <person name="Lucas S."/>
            <person name="Salamov A."/>
            <person name="McFadden G.I."/>
            <person name="Lane C.E."/>
            <person name="Keeling P.J."/>
            <person name="Gray M.W."/>
            <person name="Grigoriev I.V."/>
            <person name="Archibald J.M."/>
        </authorList>
    </citation>
    <scope>NUCLEOTIDE SEQUENCE</scope>
    <source>
        <strain evidence="15 17">CCMP2712</strain>
    </source>
</reference>
<dbReference type="GeneID" id="17307795"/>